<dbReference type="Pfam" id="PF00146">
    <property type="entry name" value="NADHdh"/>
    <property type="match status" value="1"/>
</dbReference>
<keyword evidence="2 5" id="KW-0812">Transmembrane</keyword>
<keyword evidence="7" id="KW-0560">Oxidoreductase</keyword>
<feature type="transmembrane region" description="Helical" evidence="5">
    <location>
        <begin position="270"/>
        <end position="290"/>
    </location>
</feature>
<keyword evidence="5 6" id="KW-0520">NAD</keyword>
<dbReference type="GO" id="GO:0048038">
    <property type="term" value="F:quinone binding"/>
    <property type="evidence" value="ECO:0007669"/>
    <property type="project" value="UniProtKB-KW"/>
</dbReference>
<sequence>MTASTVDIALFAAKLGMIFFVILTLAAYLVFAERKVLAWIQDRKGPNRVGPFGLLQPLADLIKLLTKEDFCPVAADKWLFYLAPAMAAIPAILTFAVIPFGAPVTIAGRRVPMLVADLNVGLLFFLALSSIAVYGVAIGGWASNSKYSLLGGIRGLAQLISYELSMGLSLVPVVMLARSFSLADIVAAQAPIPFIVYQPMAFLIFLISITAECKRIPFDIPEAEGELVAGFHTEYSGMRFGLFFVGEYINIIVLGGLATTFFLGGWHGPFLAPVIWFSLKTLAFAFFFIWMRGTLPRLRYDQLMHLGWKVLTPLALANILVTGWWLALRGDMIPLSR</sequence>
<comment type="function">
    <text evidence="5">NDH-1 shuttles electrons from NADH, via FMN and iron-sulfur (Fe-S) centers, to quinones in the respiratory chain. The immediate electron acceptor for the enzyme in this species is believed to be ubiquinone. Couples the redox reaction to proton translocation (for every two electrons transferred, four hydrogen ions are translocated across the cytoplasmic membrane), and thus conserves the redox energy in a proton gradient. This subunit may bind ubiquinone.</text>
</comment>
<evidence type="ECO:0000313" key="8">
    <source>
        <dbReference type="Proteomes" id="UP000324298"/>
    </source>
</evidence>
<dbReference type="PROSITE" id="PS00668">
    <property type="entry name" value="COMPLEX1_ND1_2"/>
    <property type="match status" value="1"/>
</dbReference>
<evidence type="ECO:0000313" key="7">
    <source>
        <dbReference type="EMBL" id="KAA0892241.1"/>
    </source>
</evidence>
<comment type="similarity">
    <text evidence="5 6">Belongs to the complex I subunit 1 family.</text>
</comment>
<accession>A0A5A9XL30</accession>
<keyword evidence="5" id="KW-1278">Translocase</keyword>
<gene>
    <name evidence="5 7" type="primary">nuoH</name>
    <name evidence="7" type="ORF">ET418_08570</name>
</gene>
<dbReference type="InterPro" id="IPR001694">
    <property type="entry name" value="NADH_UbQ_OxRdtase_su1/FPO"/>
</dbReference>
<dbReference type="GO" id="GO:0003954">
    <property type="term" value="F:NADH dehydrogenase activity"/>
    <property type="evidence" value="ECO:0007669"/>
    <property type="project" value="TreeGrafter"/>
</dbReference>
<dbReference type="AlphaFoldDB" id="A0A5A9XL30"/>
<evidence type="ECO:0000256" key="6">
    <source>
        <dbReference type="RuleBase" id="RU000471"/>
    </source>
</evidence>
<feature type="transmembrane region" description="Helical" evidence="5">
    <location>
        <begin position="122"/>
        <end position="143"/>
    </location>
</feature>
<comment type="subunit">
    <text evidence="5">NDH-1 is composed of 14 different subunits. Subunits NuoA, H, J, K, L, M, N constitute the membrane sector of the complex.</text>
</comment>
<dbReference type="EC" id="7.1.1.-" evidence="5"/>
<feature type="transmembrane region" description="Helical" evidence="5">
    <location>
        <begin position="12"/>
        <end position="31"/>
    </location>
</feature>
<evidence type="ECO:0000256" key="5">
    <source>
        <dbReference type="HAMAP-Rule" id="MF_01350"/>
    </source>
</evidence>
<keyword evidence="8" id="KW-1185">Reference proteome</keyword>
<dbReference type="GO" id="GO:0009060">
    <property type="term" value="P:aerobic respiration"/>
    <property type="evidence" value="ECO:0007669"/>
    <property type="project" value="TreeGrafter"/>
</dbReference>
<reference evidence="7 8" key="1">
    <citation type="submission" date="2019-04" db="EMBL/GenBank/DDBJ databases">
        <title>Geobacter ruber sp. nov., ferric-reducing bacteria isolated from paddy soil.</title>
        <authorList>
            <person name="Xu Z."/>
            <person name="Masuda Y."/>
            <person name="Itoh H."/>
            <person name="Senoo K."/>
        </authorList>
    </citation>
    <scope>NUCLEOTIDE SEQUENCE [LARGE SCALE GENOMIC DNA]</scope>
    <source>
        <strain evidence="7 8">Red88</strain>
    </source>
</reference>
<dbReference type="Proteomes" id="UP000324298">
    <property type="component" value="Unassembled WGS sequence"/>
</dbReference>
<dbReference type="EMBL" id="SRSD01000004">
    <property type="protein sequence ID" value="KAA0892241.1"/>
    <property type="molecule type" value="Genomic_DNA"/>
</dbReference>
<evidence type="ECO:0000256" key="2">
    <source>
        <dbReference type="ARBA" id="ARBA00022692"/>
    </source>
</evidence>
<organism evidence="7 8">
    <name type="scientific">Oryzomonas rubra</name>
    <dbReference type="NCBI Taxonomy" id="2509454"/>
    <lineage>
        <taxon>Bacteria</taxon>
        <taxon>Pseudomonadati</taxon>
        <taxon>Thermodesulfobacteriota</taxon>
        <taxon>Desulfuromonadia</taxon>
        <taxon>Geobacterales</taxon>
        <taxon>Geobacteraceae</taxon>
        <taxon>Oryzomonas</taxon>
    </lineage>
</organism>
<dbReference type="GO" id="GO:0005886">
    <property type="term" value="C:plasma membrane"/>
    <property type="evidence" value="ECO:0007669"/>
    <property type="project" value="UniProtKB-SubCell"/>
</dbReference>
<keyword evidence="4 5" id="KW-0472">Membrane</keyword>
<feature type="transmembrane region" description="Helical" evidence="5">
    <location>
        <begin position="240"/>
        <end position="264"/>
    </location>
</feature>
<keyword evidence="5" id="KW-0830">Ubiquinone</keyword>
<dbReference type="OrthoDB" id="9803734at2"/>
<evidence type="ECO:0000256" key="3">
    <source>
        <dbReference type="ARBA" id="ARBA00022989"/>
    </source>
</evidence>
<dbReference type="PANTHER" id="PTHR11432:SF3">
    <property type="entry name" value="NADH-UBIQUINONE OXIDOREDUCTASE CHAIN 1"/>
    <property type="match status" value="1"/>
</dbReference>
<keyword evidence="5" id="KW-0874">Quinone</keyword>
<feature type="transmembrane region" description="Helical" evidence="5">
    <location>
        <begin position="155"/>
        <end position="180"/>
    </location>
</feature>
<name>A0A5A9XL30_9BACT</name>
<protein>
    <recommendedName>
        <fullName evidence="5">NADH-quinone oxidoreductase subunit H</fullName>
        <ecNumber evidence="5">7.1.1.-</ecNumber>
    </recommendedName>
    <alternativeName>
        <fullName evidence="5">NADH dehydrogenase I subunit H</fullName>
    </alternativeName>
    <alternativeName>
        <fullName evidence="5">NDH-1 subunit H</fullName>
    </alternativeName>
</protein>
<proteinExistence type="inferred from homology"/>
<comment type="subcellular location">
    <subcellularLocation>
        <location evidence="5 6">Cell membrane</location>
        <topology evidence="5 6">Multi-pass membrane protein</topology>
    </subcellularLocation>
    <subcellularLocation>
        <location evidence="1">Membrane</location>
        <topology evidence="1">Multi-pass membrane protein</topology>
    </subcellularLocation>
</comment>
<dbReference type="NCBIfam" id="NF004741">
    <property type="entry name" value="PRK06076.1-2"/>
    <property type="match status" value="1"/>
</dbReference>
<keyword evidence="5" id="KW-1003">Cell membrane</keyword>
<feature type="transmembrane region" description="Helical" evidence="5">
    <location>
        <begin position="78"/>
        <end position="102"/>
    </location>
</feature>
<comment type="catalytic activity">
    <reaction evidence="5">
        <text>a quinone + NADH + 5 H(+)(in) = a quinol + NAD(+) + 4 H(+)(out)</text>
        <dbReference type="Rhea" id="RHEA:57888"/>
        <dbReference type="ChEBI" id="CHEBI:15378"/>
        <dbReference type="ChEBI" id="CHEBI:24646"/>
        <dbReference type="ChEBI" id="CHEBI:57540"/>
        <dbReference type="ChEBI" id="CHEBI:57945"/>
        <dbReference type="ChEBI" id="CHEBI:132124"/>
    </reaction>
</comment>
<feature type="transmembrane region" description="Helical" evidence="5">
    <location>
        <begin position="192"/>
        <end position="211"/>
    </location>
</feature>
<feature type="transmembrane region" description="Helical" evidence="5">
    <location>
        <begin position="310"/>
        <end position="327"/>
    </location>
</feature>
<dbReference type="InterPro" id="IPR018086">
    <property type="entry name" value="NADH_UbQ_OxRdtase_su1_CS"/>
</dbReference>
<dbReference type="HAMAP" id="MF_01350">
    <property type="entry name" value="NDH1_NuoH"/>
    <property type="match status" value="1"/>
</dbReference>
<dbReference type="PANTHER" id="PTHR11432">
    <property type="entry name" value="NADH DEHYDROGENASE SUBUNIT 1"/>
    <property type="match status" value="1"/>
</dbReference>
<dbReference type="GO" id="GO:0016655">
    <property type="term" value="F:oxidoreductase activity, acting on NAD(P)H, quinone or similar compound as acceptor"/>
    <property type="evidence" value="ECO:0007669"/>
    <property type="project" value="UniProtKB-UniRule"/>
</dbReference>
<evidence type="ECO:0000256" key="4">
    <source>
        <dbReference type="ARBA" id="ARBA00023136"/>
    </source>
</evidence>
<comment type="caution">
    <text evidence="7">The sequence shown here is derived from an EMBL/GenBank/DDBJ whole genome shotgun (WGS) entry which is preliminary data.</text>
</comment>
<dbReference type="RefSeq" id="WP_149307178.1">
    <property type="nucleotide sequence ID" value="NZ_SRSD01000004.1"/>
</dbReference>
<evidence type="ECO:0000256" key="1">
    <source>
        <dbReference type="ARBA" id="ARBA00004141"/>
    </source>
</evidence>
<keyword evidence="3 5" id="KW-1133">Transmembrane helix</keyword>